<proteinExistence type="predicted"/>
<sequence>MANREQMTSRERIAALYRRELTDRVPFMHKGYAFCAKHTGIDLSDIYRDPHKSFEAQKRIFETIGMDGGPFYTFIAYGAGEFGGTIRYPKTQASYGPEVGERPVLKPEDIEGLQLPEVRTAGCIPNSMEFARLQEAEDYEIAFICGTPFTHAANLCGVAEFLTYTKKYPELVHKALRLMTDHILEVAQYYVDTFGKGRVLARAVSPTESNALISPKTFEEFALPYVKELNSRVLEMGAKSIYIHMCGKQNKNLPKWAEVPFGDPGIISIGTEVSLREAAEFFPQHVIAGNLDPQIITRGTPQEVYEASRINILEGKELLRGRYIFMAGCEIPPNAPYENIVSMKRAVDDFGWYE</sequence>
<accession>A0ACD1A755</accession>
<protein>
    <submittedName>
        <fullName evidence="1">Uncharacterized protein</fullName>
    </submittedName>
</protein>
<evidence type="ECO:0000313" key="1">
    <source>
        <dbReference type="EMBL" id="QOX62267.1"/>
    </source>
</evidence>
<keyword evidence="2" id="KW-1185">Reference proteome</keyword>
<dbReference type="EMBL" id="CP042469">
    <property type="protein sequence ID" value="QOX62267.1"/>
    <property type="molecule type" value="Genomic_DNA"/>
</dbReference>
<name>A0ACD1A755_9FIRM</name>
<gene>
    <name evidence="1" type="ORF">FRZ06_02285</name>
</gene>
<organism evidence="1 2">
    <name type="scientific">Anoxybacterium hadale</name>
    <dbReference type="NCBI Taxonomy" id="3408580"/>
    <lineage>
        <taxon>Bacteria</taxon>
        <taxon>Bacillati</taxon>
        <taxon>Bacillota</taxon>
        <taxon>Clostridia</taxon>
        <taxon>Peptostreptococcales</taxon>
        <taxon>Anaerovoracaceae</taxon>
        <taxon>Anoxybacterium</taxon>
    </lineage>
</organism>
<reference evidence="1" key="1">
    <citation type="submission" date="2019-08" db="EMBL/GenBank/DDBJ databases">
        <title>Genome sequence of Clostridiales bacterium MT110.</title>
        <authorList>
            <person name="Cao J."/>
        </authorList>
    </citation>
    <scope>NUCLEOTIDE SEQUENCE</scope>
    <source>
        <strain evidence="1">MT110</strain>
    </source>
</reference>
<dbReference type="Proteomes" id="UP000594014">
    <property type="component" value="Chromosome"/>
</dbReference>
<evidence type="ECO:0000313" key="2">
    <source>
        <dbReference type="Proteomes" id="UP000594014"/>
    </source>
</evidence>